<dbReference type="InterPro" id="IPR027417">
    <property type="entry name" value="P-loop_NTPase"/>
</dbReference>
<dbReference type="SMART" id="SM00320">
    <property type="entry name" value="WD40"/>
    <property type="match status" value="1"/>
</dbReference>
<proteinExistence type="predicted"/>
<dbReference type="PROSITE" id="PS50082">
    <property type="entry name" value="WD_REPEATS_2"/>
    <property type="match status" value="1"/>
</dbReference>
<dbReference type="InterPro" id="IPR036322">
    <property type="entry name" value="WD40_repeat_dom_sf"/>
</dbReference>
<evidence type="ECO:0000256" key="3">
    <source>
        <dbReference type="PROSITE-ProRule" id="PRU00221"/>
    </source>
</evidence>
<dbReference type="InterPro" id="IPR011990">
    <property type="entry name" value="TPR-like_helical_dom_sf"/>
</dbReference>
<dbReference type="SUPFAM" id="SSF52540">
    <property type="entry name" value="P-loop containing nucleoside triphosphate hydrolases"/>
    <property type="match status" value="1"/>
</dbReference>
<dbReference type="SUPFAM" id="SSF48452">
    <property type="entry name" value="TPR-like"/>
    <property type="match status" value="1"/>
</dbReference>
<dbReference type="InterPro" id="IPR015943">
    <property type="entry name" value="WD40/YVTN_repeat-like_dom_sf"/>
</dbReference>
<evidence type="ECO:0000313" key="6">
    <source>
        <dbReference type="EMBL" id="ERT08858.1"/>
    </source>
</evidence>
<dbReference type="PROSITE" id="PS50294">
    <property type="entry name" value="WD_REPEATS_REGION"/>
    <property type="match status" value="1"/>
</dbReference>
<evidence type="ECO:0000256" key="1">
    <source>
        <dbReference type="ARBA" id="ARBA00022574"/>
    </source>
</evidence>
<keyword evidence="7" id="KW-1185">Reference proteome</keyword>
<evidence type="ECO:0000256" key="4">
    <source>
        <dbReference type="PROSITE-ProRule" id="PRU00339"/>
    </source>
</evidence>
<dbReference type="AlphaFoldDB" id="U7QLU3"/>
<dbReference type="OrthoDB" id="434800at2"/>
<evidence type="ECO:0000313" key="7">
    <source>
        <dbReference type="Proteomes" id="UP000017127"/>
    </source>
</evidence>
<dbReference type="PATRIC" id="fig|1348334.3.peg.1130"/>
<keyword evidence="5" id="KW-0472">Membrane</keyword>
<feature type="transmembrane region" description="Helical" evidence="5">
    <location>
        <begin position="454"/>
        <end position="474"/>
    </location>
</feature>
<dbReference type="Pfam" id="PF00400">
    <property type="entry name" value="WD40"/>
    <property type="match status" value="1"/>
</dbReference>
<dbReference type="InterPro" id="IPR019775">
    <property type="entry name" value="WD40_repeat_CS"/>
</dbReference>
<keyword evidence="5" id="KW-1133">Transmembrane helix</keyword>
<feature type="repeat" description="TPR" evidence="4">
    <location>
        <begin position="620"/>
        <end position="653"/>
    </location>
</feature>
<keyword evidence="4" id="KW-0802">TPR repeat</keyword>
<name>U7QLU3_9CYAN</name>
<dbReference type="SMART" id="SM00028">
    <property type="entry name" value="TPR"/>
    <property type="match status" value="3"/>
</dbReference>
<reference evidence="6 7" key="1">
    <citation type="journal article" date="2013" name="Front. Microbiol.">
        <title>Comparative genomic analyses of the cyanobacterium, Lyngbya aestuarii BL J, a powerful hydrogen producer.</title>
        <authorList>
            <person name="Kothari A."/>
            <person name="Vaughn M."/>
            <person name="Garcia-Pichel F."/>
        </authorList>
    </citation>
    <scope>NUCLEOTIDE SEQUENCE [LARGE SCALE GENOMIC DNA]</scope>
    <source>
        <strain evidence="6 7">BL J</strain>
    </source>
</reference>
<dbReference type="RefSeq" id="WP_023064950.1">
    <property type="nucleotide sequence ID" value="NZ_AUZM01000007.1"/>
</dbReference>
<comment type="caution">
    <text evidence="6">The sequence shown here is derived from an EMBL/GenBank/DDBJ whole genome shotgun (WGS) entry which is preliminary data.</text>
</comment>
<keyword evidence="2" id="KW-0677">Repeat</keyword>
<dbReference type="PROSITE" id="PS50005">
    <property type="entry name" value="TPR"/>
    <property type="match status" value="1"/>
</dbReference>
<dbReference type="PANTHER" id="PTHR19848:SF8">
    <property type="entry name" value="F-BOX AND WD REPEAT DOMAIN CONTAINING 7"/>
    <property type="match status" value="1"/>
</dbReference>
<sequence>MSDSSESNFSYQVGGSLPPDAPTYVKRQADERFYQRLKTGDFCYVFNCRQMGKSSLRVRTMQRLQSEDVACVAIDITGIGTFDITPEQWYLSVIDAIIDSLDLYEIFDLEEWWESLNSLSIIRRFSKFFSDKLLQLISQNIVIFIDEIDSILSLPFNIDDFFAVIRDCYNKRADEPIYKRLTFALLGVTTPSDLIQDQRRTPFNIGHAIELNGFQLHEAEPLKNGFISFTKNPQAALEAVLSWTNGQPFLTQKVCKLIRESSTEITPGNEANWVAKLVQNKVINQWESQDNPEHLRTLRDRLLKASEDRTGRLLGLYQQILQNKEIPADNSPEQMILRLTGLVVQTQGKLQVYNSVYRAVFNSNWVEEQLAKLRPYAEAINAWEKSGRTDESRLLKGEALTEAKTWATGKSLSDQDYQYLAASEQLDKREIQATLAAEKQANQILKQAKKRASLISLITIGILGLTSAIAGLYLKQAYDNLNLAEARLTSANAKELLSSKQGLKSILEALKASQDLKKVPTSLWSEVNTEGKVMSVLHEVLDQPQEQNSINGHESYVNAVAFSPNGELIASASRDNTVKLWNVHLDDLIAEACTVVSDYLKNNPNVTEEDRRLCGVEASATAWFLQGEQSAGKGNIDEAVDRFKQAEKLDSNFSLNLAAASLVRSGKSLAGRDVDTAILAFQTALEFDPSLTFNPENKANAIASFSEGRDLAGNGKIDEALAQFEKAQKLDADLKIDASSWYTLCWNGSLNKQAEKVMFACENAVKLAPKDEDYINSRGIARALTGDFDGAIKDFEMFVEWTNDEENKAQRKGWIESLKKGENPFTDEVLKGLR</sequence>
<dbReference type="Gene3D" id="3.40.50.300">
    <property type="entry name" value="P-loop containing nucleotide triphosphate hydrolases"/>
    <property type="match status" value="1"/>
</dbReference>
<organism evidence="6 7">
    <name type="scientific">Lyngbya aestuarii BL J</name>
    <dbReference type="NCBI Taxonomy" id="1348334"/>
    <lineage>
        <taxon>Bacteria</taxon>
        <taxon>Bacillati</taxon>
        <taxon>Cyanobacteriota</taxon>
        <taxon>Cyanophyceae</taxon>
        <taxon>Oscillatoriophycideae</taxon>
        <taxon>Oscillatoriales</taxon>
        <taxon>Microcoleaceae</taxon>
        <taxon>Lyngbya</taxon>
    </lineage>
</organism>
<dbReference type="InterPro" id="IPR001680">
    <property type="entry name" value="WD40_rpt"/>
</dbReference>
<feature type="repeat" description="WD" evidence="3">
    <location>
        <begin position="550"/>
        <end position="591"/>
    </location>
</feature>
<dbReference type="PROSITE" id="PS00678">
    <property type="entry name" value="WD_REPEATS_1"/>
    <property type="match status" value="1"/>
</dbReference>
<keyword evidence="5" id="KW-0812">Transmembrane</keyword>
<dbReference type="EMBL" id="AUZM01000007">
    <property type="protein sequence ID" value="ERT08858.1"/>
    <property type="molecule type" value="Genomic_DNA"/>
</dbReference>
<gene>
    <name evidence="6" type="ORF">M595_1156</name>
</gene>
<protein>
    <submittedName>
        <fullName evidence="6">TPR repeat family protein</fullName>
    </submittedName>
</protein>
<accession>U7QLU3</accession>
<evidence type="ECO:0000256" key="5">
    <source>
        <dbReference type="SAM" id="Phobius"/>
    </source>
</evidence>
<keyword evidence="1 3" id="KW-0853">WD repeat</keyword>
<dbReference type="SUPFAM" id="SSF50978">
    <property type="entry name" value="WD40 repeat-like"/>
    <property type="match status" value="1"/>
</dbReference>
<dbReference type="Gene3D" id="1.25.40.10">
    <property type="entry name" value="Tetratricopeptide repeat domain"/>
    <property type="match status" value="2"/>
</dbReference>
<evidence type="ECO:0000256" key="2">
    <source>
        <dbReference type="ARBA" id="ARBA00022737"/>
    </source>
</evidence>
<dbReference type="PANTHER" id="PTHR19848">
    <property type="entry name" value="WD40 REPEAT PROTEIN"/>
    <property type="match status" value="1"/>
</dbReference>
<dbReference type="Pfam" id="PF14516">
    <property type="entry name" value="AAA_35"/>
    <property type="match status" value="1"/>
</dbReference>
<dbReference type="InterPro" id="IPR019734">
    <property type="entry name" value="TPR_rpt"/>
</dbReference>
<dbReference type="Proteomes" id="UP000017127">
    <property type="component" value="Unassembled WGS sequence"/>
</dbReference>
<dbReference type="Gene3D" id="2.130.10.10">
    <property type="entry name" value="YVTN repeat-like/Quinoprotein amine dehydrogenase"/>
    <property type="match status" value="1"/>
</dbReference>